<keyword evidence="6" id="KW-0963">Cytoplasm</keyword>
<reference evidence="10 11" key="1">
    <citation type="submission" date="2018-03" db="EMBL/GenBank/DDBJ databases">
        <title>Draft Genome Sequences of the Obligatory Marine Myxobacteria Enhygromyxa salina SWB007.</title>
        <authorList>
            <person name="Poehlein A."/>
            <person name="Moghaddam J.A."/>
            <person name="Harms H."/>
            <person name="Alanjari M."/>
            <person name="Koenig G.M."/>
            <person name="Daniel R."/>
            <person name="Schaeberle T.F."/>
        </authorList>
    </citation>
    <scope>NUCLEOTIDE SEQUENCE [LARGE SCALE GENOMIC DNA]</scope>
    <source>
        <strain evidence="10 11">SWB007</strain>
    </source>
</reference>
<dbReference type="NCBIfam" id="NF000908">
    <property type="entry name" value="PRK00089.1"/>
    <property type="match status" value="1"/>
</dbReference>
<dbReference type="InterPro" id="IPR009019">
    <property type="entry name" value="KH_sf_prok-type"/>
</dbReference>
<protein>
    <recommendedName>
        <fullName evidence="2 6">GTPase Era</fullName>
    </recommendedName>
</protein>
<dbReference type="InterPro" id="IPR015946">
    <property type="entry name" value="KH_dom-like_a/b"/>
</dbReference>
<dbReference type="InterPro" id="IPR005225">
    <property type="entry name" value="Small_GTP-bd"/>
</dbReference>
<dbReference type="PROSITE" id="PS50823">
    <property type="entry name" value="KH_TYPE_2"/>
    <property type="match status" value="1"/>
</dbReference>
<keyword evidence="6" id="KW-1003">Cell membrane</keyword>
<dbReference type="GO" id="GO:0003924">
    <property type="term" value="F:GTPase activity"/>
    <property type="evidence" value="ECO:0007669"/>
    <property type="project" value="UniProtKB-UniRule"/>
</dbReference>
<dbReference type="PANTHER" id="PTHR42698">
    <property type="entry name" value="GTPASE ERA"/>
    <property type="match status" value="1"/>
</dbReference>
<dbReference type="EMBL" id="PVNL01000076">
    <property type="protein sequence ID" value="PRQ06369.1"/>
    <property type="molecule type" value="Genomic_DNA"/>
</dbReference>
<keyword evidence="3 6" id="KW-0547">Nucleotide-binding</keyword>
<dbReference type="PRINTS" id="PR00326">
    <property type="entry name" value="GTP1OBG"/>
</dbReference>
<feature type="region of interest" description="G1" evidence="7">
    <location>
        <begin position="24"/>
        <end position="31"/>
    </location>
</feature>
<comment type="similarity">
    <text evidence="1 6 7">Belongs to the TRAFAC class TrmE-Era-EngA-EngB-Septin-like GTPase superfamily. Era GTPase family.</text>
</comment>
<feature type="binding site" evidence="6">
    <location>
        <begin position="71"/>
        <end position="75"/>
    </location>
    <ligand>
        <name>GTP</name>
        <dbReference type="ChEBI" id="CHEBI:37565"/>
    </ligand>
</feature>
<keyword evidence="6" id="KW-0472">Membrane</keyword>
<dbReference type="PANTHER" id="PTHR42698:SF1">
    <property type="entry name" value="GTPASE ERA, MITOCHONDRIAL"/>
    <property type="match status" value="1"/>
</dbReference>
<evidence type="ECO:0000313" key="11">
    <source>
        <dbReference type="Proteomes" id="UP000238823"/>
    </source>
</evidence>
<sequence>MAADPPTDASSRPGFRSGYVALCGRPNVGKSTLLNALLGEELAVASVLPQTTRERMLGIWTTDRFQAVLVDTPGIHRAKSALNKYMVAEALRGARGVDLILMLAEVPSFPAGPEGAAAAAEWEPGPGARAVVERLAELVAGQGPRMVLVLTKCDLLADRDLLLPIIGKWQAVHTFDAVVPVSAKIARGLDTLRAEVEGALPEGPAYYGPEQLSDRSMRWHAAELIRAELFARLGQELPYSSAVTITDFKELRERDRIDALIHVERSSQKGIVIGAKGRSIKAISIGARKRIEALTGRPCELFVEVRVTPGWTKDPKKLDELGYRAQTEVAGSPELDQTGGSND</sequence>
<dbReference type="AlphaFoldDB" id="A0A2S9YMQ6"/>
<evidence type="ECO:0000313" key="10">
    <source>
        <dbReference type="EMBL" id="PRQ06369.1"/>
    </source>
</evidence>
<keyword evidence="5 6" id="KW-0342">GTP-binding</keyword>
<dbReference type="SUPFAM" id="SSF52540">
    <property type="entry name" value="P-loop containing nucleoside triphosphate hydrolases"/>
    <property type="match status" value="1"/>
</dbReference>
<dbReference type="InterPro" id="IPR006073">
    <property type="entry name" value="GTP-bd"/>
</dbReference>
<dbReference type="GO" id="GO:0070181">
    <property type="term" value="F:small ribosomal subunit rRNA binding"/>
    <property type="evidence" value="ECO:0007669"/>
    <property type="project" value="UniProtKB-UniRule"/>
</dbReference>
<dbReference type="InterPro" id="IPR005662">
    <property type="entry name" value="GTPase_Era-like"/>
</dbReference>
<dbReference type="Gene3D" id="3.40.50.300">
    <property type="entry name" value="P-loop containing nucleotide triphosphate hydrolases"/>
    <property type="match status" value="1"/>
</dbReference>
<proteinExistence type="inferred from homology"/>
<feature type="binding site" evidence="6">
    <location>
        <begin position="24"/>
        <end position="31"/>
    </location>
    <ligand>
        <name>GTP</name>
        <dbReference type="ChEBI" id="CHEBI:37565"/>
    </ligand>
</feature>
<dbReference type="GO" id="GO:0000028">
    <property type="term" value="P:ribosomal small subunit assembly"/>
    <property type="evidence" value="ECO:0007669"/>
    <property type="project" value="TreeGrafter"/>
</dbReference>
<evidence type="ECO:0000256" key="3">
    <source>
        <dbReference type="ARBA" id="ARBA00022741"/>
    </source>
</evidence>
<feature type="region of interest" description="G2" evidence="7">
    <location>
        <begin position="50"/>
        <end position="54"/>
    </location>
</feature>
<dbReference type="InterPro" id="IPR004044">
    <property type="entry name" value="KH_dom_type_2"/>
</dbReference>
<dbReference type="Pfam" id="PF01926">
    <property type="entry name" value="MMR_HSR1"/>
    <property type="match status" value="1"/>
</dbReference>
<dbReference type="HAMAP" id="MF_00367">
    <property type="entry name" value="GTPase_Era"/>
    <property type="match status" value="1"/>
</dbReference>
<feature type="region of interest" description="G3" evidence="7">
    <location>
        <begin position="71"/>
        <end position="74"/>
    </location>
</feature>
<dbReference type="GO" id="GO:0005829">
    <property type="term" value="C:cytosol"/>
    <property type="evidence" value="ECO:0007669"/>
    <property type="project" value="TreeGrafter"/>
</dbReference>
<feature type="domain" description="Era-type G" evidence="9">
    <location>
        <begin position="16"/>
        <end position="202"/>
    </location>
</feature>
<dbReference type="Pfam" id="PF07650">
    <property type="entry name" value="KH_2"/>
    <property type="match status" value="1"/>
</dbReference>
<dbReference type="Gene3D" id="3.30.300.20">
    <property type="match status" value="1"/>
</dbReference>
<name>A0A2S9YMQ6_9BACT</name>
<gene>
    <name evidence="6 10" type="primary">era</name>
    <name evidence="10" type="ORF">ENSA7_39150</name>
</gene>
<dbReference type="InterPro" id="IPR030388">
    <property type="entry name" value="G_ERA_dom"/>
</dbReference>
<evidence type="ECO:0000259" key="8">
    <source>
        <dbReference type="PROSITE" id="PS50823"/>
    </source>
</evidence>
<dbReference type="GO" id="GO:0005525">
    <property type="term" value="F:GTP binding"/>
    <property type="evidence" value="ECO:0007669"/>
    <property type="project" value="UniProtKB-UniRule"/>
</dbReference>
<dbReference type="Proteomes" id="UP000238823">
    <property type="component" value="Unassembled WGS sequence"/>
</dbReference>
<dbReference type="SUPFAM" id="SSF54814">
    <property type="entry name" value="Prokaryotic type KH domain (KH-domain type II)"/>
    <property type="match status" value="1"/>
</dbReference>
<feature type="region of interest" description="G4" evidence="7">
    <location>
        <begin position="151"/>
        <end position="154"/>
    </location>
</feature>
<feature type="domain" description="KH type-2" evidence="8">
    <location>
        <begin position="233"/>
        <end position="309"/>
    </location>
</feature>
<evidence type="ECO:0000256" key="2">
    <source>
        <dbReference type="ARBA" id="ARBA00020484"/>
    </source>
</evidence>
<evidence type="ECO:0000256" key="7">
    <source>
        <dbReference type="PROSITE-ProRule" id="PRU01050"/>
    </source>
</evidence>
<dbReference type="NCBIfam" id="TIGR00231">
    <property type="entry name" value="small_GTP"/>
    <property type="match status" value="1"/>
</dbReference>
<organism evidence="10 11">
    <name type="scientific">Enhygromyxa salina</name>
    <dbReference type="NCBI Taxonomy" id="215803"/>
    <lineage>
        <taxon>Bacteria</taxon>
        <taxon>Pseudomonadati</taxon>
        <taxon>Myxococcota</taxon>
        <taxon>Polyangia</taxon>
        <taxon>Nannocystales</taxon>
        <taxon>Nannocystaceae</taxon>
        <taxon>Enhygromyxa</taxon>
    </lineage>
</organism>
<dbReference type="RefSeq" id="WP_106090878.1">
    <property type="nucleotide sequence ID" value="NZ_PVNL01000076.1"/>
</dbReference>
<feature type="region of interest" description="G5" evidence="7">
    <location>
        <begin position="181"/>
        <end position="183"/>
    </location>
</feature>
<comment type="function">
    <text evidence="6">An essential GTPase that binds both GDP and GTP, with rapid nucleotide exchange. Plays a role in 16S rRNA processing and 30S ribosomal subunit biogenesis and possibly also in cell cycle regulation and energy metabolism.</text>
</comment>
<comment type="subcellular location">
    <subcellularLocation>
        <location evidence="6">Cytoplasm</location>
    </subcellularLocation>
    <subcellularLocation>
        <location evidence="6">Cell membrane</location>
        <topology evidence="6">Peripheral membrane protein</topology>
    </subcellularLocation>
</comment>
<evidence type="ECO:0000256" key="1">
    <source>
        <dbReference type="ARBA" id="ARBA00007921"/>
    </source>
</evidence>
<dbReference type="InterPro" id="IPR027417">
    <property type="entry name" value="P-loop_NTPase"/>
</dbReference>
<dbReference type="GO" id="GO:0005886">
    <property type="term" value="C:plasma membrane"/>
    <property type="evidence" value="ECO:0007669"/>
    <property type="project" value="UniProtKB-SubCell"/>
</dbReference>
<feature type="binding site" evidence="6">
    <location>
        <begin position="151"/>
        <end position="154"/>
    </location>
    <ligand>
        <name>GTP</name>
        <dbReference type="ChEBI" id="CHEBI:37565"/>
    </ligand>
</feature>
<keyword evidence="4 6" id="KW-0694">RNA-binding</keyword>
<comment type="caution">
    <text evidence="10">The sequence shown here is derived from an EMBL/GenBank/DDBJ whole genome shotgun (WGS) entry which is preliminary data.</text>
</comment>
<dbReference type="GO" id="GO:0043024">
    <property type="term" value="F:ribosomal small subunit binding"/>
    <property type="evidence" value="ECO:0007669"/>
    <property type="project" value="TreeGrafter"/>
</dbReference>
<evidence type="ECO:0000259" key="9">
    <source>
        <dbReference type="PROSITE" id="PS51713"/>
    </source>
</evidence>
<accession>A0A2S9YMQ6</accession>
<dbReference type="CDD" id="cd22534">
    <property type="entry name" value="KH-II_Era"/>
    <property type="match status" value="1"/>
</dbReference>
<evidence type="ECO:0000256" key="6">
    <source>
        <dbReference type="HAMAP-Rule" id="MF_00367"/>
    </source>
</evidence>
<comment type="subunit">
    <text evidence="6">Monomer.</text>
</comment>
<evidence type="ECO:0000256" key="5">
    <source>
        <dbReference type="ARBA" id="ARBA00023134"/>
    </source>
</evidence>
<evidence type="ECO:0000256" key="4">
    <source>
        <dbReference type="ARBA" id="ARBA00022884"/>
    </source>
</evidence>
<dbReference type="PROSITE" id="PS51713">
    <property type="entry name" value="G_ERA"/>
    <property type="match status" value="1"/>
</dbReference>
<dbReference type="CDD" id="cd04163">
    <property type="entry name" value="Era"/>
    <property type="match status" value="1"/>
</dbReference>
<keyword evidence="6" id="KW-0690">Ribosome biogenesis</keyword>
<dbReference type="OrthoDB" id="9805918at2"/>
<keyword evidence="6" id="KW-0699">rRNA-binding</keyword>